<evidence type="ECO:0000313" key="3">
    <source>
        <dbReference type="Proteomes" id="UP001341840"/>
    </source>
</evidence>
<evidence type="ECO:0000256" key="1">
    <source>
        <dbReference type="SAM" id="MobiDB-lite"/>
    </source>
</evidence>
<evidence type="ECO:0000313" key="2">
    <source>
        <dbReference type="EMBL" id="MED6166639.1"/>
    </source>
</evidence>
<comment type="caution">
    <text evidence="2">The sequence shown here is derived from an EMBL/GenBank/DDBJ whole genome shotgun (WGS) entry which is preliminary data.</text>
</comment>
<gene>
    <name evidence="2" type="ORF">PIB30_111264</name>
</gene>
<dbReference type="Proteomes" id="UP001341840">
    <property type="component" value="Unassembled WGS sequence"/>
</dbReference>
<reference evidence="2 3" key="1">
    <citation type="journal article" date="2023" name="Plants (Basel)">
        <title>Bridging the Gap: Combining Genomics and Transcriptomics Approaches to Understand Stylosanthes scabra, an Orphan Legume from the Brazilian Caatinga.</title>
        <authorList>
            <person name="Ferreira-Neto J.R.C."/>
            <person name="da Silva M.D."/>
            <person name="Binneck E."/>
            <person name="de Melo N.F."/>
            <person name="da Silva R.H."/>
            <person name="de Melo A.L.T.M."/>
            <person name="Pandolfi V."/>
            <person name="Bustamante F.O."/>
            <person name="Brasileiro-Vidal A.C."/>
            <person name="Benko-Iseppon A.M."/>
        </authorList>
    </citation>
    <scope>NUCLEOTIDE SEQUENCE [LARGE SCALE GENOMIC DNA]</scope>
    <source>
        <tissue evidence="2">Leaves</tissue>
    </source>
</reference>
<feature type="compositionally biased region" description="Basic and acidic residues" evidence="1">
    <location>
        <begin position="18"/>
        <end position="32"/>
    </location>
</feature>
<feature type="non-terminal residue" evidence="2">
    <location>
        <position position="1"/>
    </location>
</feature>
<feature type="region of interest" description="Disordered" evidence="1">
    <location>
        <begin position="12"/>
        <end position="41"/>
    </location>
</feature>
<organism evidence="2 3">
    <name type="scientific">Stylosanthes scabra</name>
    <dbReference type="NCBI Taxonomy" id="79078"/>
    <lineage>
        <taxon>Eukaryota</taxon>
        <taxon>Viridiplantae</taxon>
        <taxon>Streptophyta</taxon>
        <taxon>Embryophyta</taxon>
        <taxon>Tracheophyta</taxon>
        <taxon>Spermatophyta</taxon>
        <taxon>Magnoliopsida</taxon>
        <taxon>eudicotyledons</taxon>
        <taxon>Gunneridae</taxon>
        <taxon>Pentapetalae</taxon>
        <taxon>rosids</taxon>
        <taxon>fabids</taxon>
        <taxon>Fabales</taxon>
        <taxon>Fabaceae</taxon>
        <taxon>Papilionoideae</taxon>
        <taxon>50 kb inversion clade</taxon>
        <taxon>dalbergioids sensu lato</taxon>
        <taxon>Dalbergieae</taxon>
        <taxon>Pterocarpus clade</taxon>
        <taxon>Stylosanthes</taxon>
    </lineage>
</organism>
<accession>A0ABU6V009</accession>
<name>A0ABU6V009_9FABA</name>
<sequence length="87" mass="9421">WLDEMLGEEAAAPRRVRRMPEDGGRRGGRGEDGGADGGEAGALHLSPMVVRAVLIRRGLVSRARYRLLLSTTLTAASPCSIHRQRIS</sequence>
<dbReference type="EMBL" id="JASCZI010127768">
    <property type="protein sequence ID" value="MED6166639.1"/>
    <property type="molecule type" value="Genomic_DNA"/>
</dbReference>
<keyword evidence="3" id="KW-1185">Reference proteome</keyword>
<proteinExistence type="predicted"/>
<protein>
    <submittedName>
        <fullName evidence="2">Uncharacterized protein</fullName>
    </submittedName>
</protein>